<accession>A0A2K5EGG0</accession>
<organism evidence="1 2">
    <name type="scientific">Aotus nancymaae</name>
    <name type="common">Ma's night monkey</name>
    <dbReference type="NCBI Taxonomy" id="37293"/>
    <lineage>
        <taxon>Eukaryota</taxon>
        <taxon>Metazoa</taxon>
        <taxon>Chordata</taxon>
        <taxon>Craniata</taxon>
        <taxon>Vertebrata</taxon>
        <taxon>Euteleostomi</taxon>
        <taxon>Mammalia</taxon>
        <taxon>Eutheria</taxon>
        <taxon>Euarchontoglires</taxon>
        <taxon>Primates</taxon>
        <taxon>Haplorrhini</taxon>
        <taxon>Platyrrhini</taxon>
        <taxon>Aotidae</taxon>
        <taxon>Aotus</taxon>
    </lineage>
</organism>
<protein>
    <submittedName>
        <fullName evidence="1">Uncharacterized protein</fullName>
    </submittedName>
</protein>
<proteinExistence type="predicted"/>
<evidence type="ECO:0000313" key="1">
    <source>
        <dbReference type="Ensembl" id="ENSANAP00000032293.1"/>
    </source>
</evidence>
<dbReference type="AlphaFoldDB" id="A0A2K5EGG0"/>
<dbReference type="Proteomes" id="UP000233020">
    <property type="component" value="Unplaced"/>
</dbReference>
<reference evidence="1" key="2">
    <citation type="submission" date="2025-09" db="UniProtKB">
        <authorList>
            <consortium name="Ensembl"/>
        </authorList>
    </citation>
    <scope>IDENTIFICATION</scope>
</reference>
<keyword evidence="2" id="KW-1185">Reference proteome</keyword>
<reference evidence="1" key="1">
    <citation type="submission" date="2025-08" db="UniProtKB">
        <authorList>
            <consortium name="Ensembl"/>
        </authorList>
    </citation>
    <scope>IDENTIFICATION</scope>
</reference>
<evidence type="ECO:0000313" key="2">
    <source>
        <dbReference type="Proteomes" id="UP000233020"/>
    </source>
</evidence>
<sequence length="98" mass="10512">MGSSQSVEIPGGGTEGYHVLRLPKLGRARGQPLQRGDCKGSLFRRRGLRRQVLTDLGAGEVTGKVSGAGDGKRNGMEVGSMDLNRLDFDKTFPLLCHS</sequence>
<dbReference type="Ensembl" id="ENSANAT00000050343.1">
    <property type="protein sequence ID" value="ENSANAP00000032293.1"/>
    <property type="gene ID" value="ENSANAG00000033840.1"/>
</dbReference>
<name>A0A2K5EGG0_AOTNA</name>